<dbReference type="Gene3D" id="3.40.50.1110">
    <property type="entry name" value="SGNH hydrolase"/>
    <property type="match status" value="1"/>
</dbReference>
<organism evidence="2 3">
    <name type="scientific">Xanthobacter oligotrophicus</name>
    <dbReference type="NCBI Taxonomy" id="2607286"/>
    <lineage>
        <taxon>Bacteria</taxon>
        <taxon>Pseudomonadati</taxon>
        <taxon>Pseudomonadota</taxon>
        <taxon>Alphaproteobacteria</taxon>
        <taxon>Hyphomicrobiales</taxon>
        <taxon>Xanthobacteraceae</taxon>
        <taxon>Xanthobacter</taxon>
    </lineage>
</organism>
<proteinExistence type="predicted"/>
<sequence length="429" mass="45809">MCRQVQIASIDRPALRPAPKSCRREALTATRAPARSRALRAGLGVLLALLTLGLALATDARRPALAQADFFSFLRPPATVPRAAPKPQRPAQNSGWWPFQPQPQYEQPQQLPQQQPKRPAAPAEPEGVVYGSADAAVQGKRAAPNQFILVIGDRLAAQLAQGLADSYAPDRARIAVIDNTADDSGYLPTPVDWITRAPDAIAAARPSVTVVALGSEDLQPIKDGEAFVQPLTERWLELYGKRVDEVLTALRDKAGRVIVTGLAPVANTALSDDYAKLNEFLRARAARAGLAFANVWDGFVDEDGKYLANGPAVDGQRRRLRFNDGVRFTRAGGRKLAFFVQKDINRMLEEPGKAQPGPDLATPSSSRPAALAGPPVPAKTPDPMAVSASAKAASRVLKDGIAPAPVRGRADDFSWPPPGSEPAATPAPR</sequence>
<feature type="compositionally biased region" description="Low complexity" evidence="1">
    <location>
        <begin position="385"/>
        <end position="394"/>
    </location>
</feature>
<dbReference type="Pfam" id="PF04311">
    <property type="entry name" value="DUF459"/>
    <property type="match status" value="1"/>
</dbReference>
<feature type="compositionally biased region" description="Pro residues" evidence="1">
    <location>
        <begin position="415"/>
        <end position="429"/>
    </location>
</feature>
<accession>A0ABW6ZXA7</accession>
<name>A0ABW6ZXA7_9HYPH</name>
<dbReference type="CDD" id="cd01829">
    <property type="entry name" value="SGNH_hydrolase_peri2"/>
    <property type="match status" value="1"/>
</dbReference>
<comment type="caution">
    <text evidence="2">The sequence shown here is derived from an EMBL/GenBank/DDBJ whole genome shotgun (WGS) entry which is preliminary data.</text>
</comment>
<dbReference type="InterPro" id="IPR007407">
    <property type="entry name" value="DUF459"/>
</dbReference>
<gene>
    <name evidence="2" type="ORF">V5F32_13080</name>
</gene>
<protein>
    <submittedName>
        <fullName evidence="2">SGNH family hydrolase</fullName>
    </submittedName>
</protein>
<feature type="region of interest" description="Disordered" evidence="1">
    <location>
        <begin position="349"/>
        <end position="429"/>
    </location>
</feature>
<dbReference type="GO" id="GO:0016787">
    <property type="term" value="F:hydrolase activity"/>
    <property type="evidence" value="ECO:0007669"/>
    <property type="project" value="UniProtKB-KW"/>
</dbReference>
<dbReference type="EMBL" id="JBAFVH010000007">
    <property type="protein sequence ID" value="MFG1373102.1"/>
    <property type="molecule type" value="Genomic_DNA"/>
</dbReference>
<evidence type="ECO:0000256" key="1">
    <source>
        <dbReference type="SAM" id="MobiDB-lite"/>
    </source>
</evidence>
<reference evidence="2 3" key="1">
    <citation type="submission" date="2024-02" db="EMBL/GenBank/DDBJ databases">
        <title>Expansion and revision of Xanthobacter and proposal of Roseixanthobacter gen. nov.</title>
        <authorList>
            <person name="Soltysiak M.P.M."/>
            <person name="Jalihal A."/>
            <person name="Ory A."/>
            <person name="Chrisophersen C."/>
            <person name="Lee A.D."/>
            <person name="Boulton J."/>
            <person name="Springer M."/>
        </authorList>
    </citation>
    <scope>NUCLEOTIDE SEQUENCE [LARGE SCALE GENOMIC DNA]</scope>
    <source>
        <strain evidence="2 3">23A</strain>
    </source>
</reference>
<feature type="region of interest" description="Disordered" evidence="1">
    <location>
        <begin position="81"/>
        <end position="126"/>
    </location>
</feature>
<keyword evidence="2" id="KW-0378">Hydrolase</keyword>
<evidence type="ECO:0000313" key="2">
    <source>
        <dbReference type="EMBL" id="MFG1373102.1"/>
    </source>
</evidence>
<dbReference type="SUPFAM" id="SSF52266">
    <property type="entry name" value="SGNH hydrolase"/>
    <property type="match status" value="1"/>
</dbReference>
<dbReference type="RefSeq" id="WP_393992922.1">
    <property type="nucleotide sequence ID" value="NZ_JBAFVH010000007.1"/>
</dbReference>
<evidence type="ECO:0000313" key="3">
    <source>
        <dbReference type="Proteomes" id="UP001604002"/>
    </source>
</evidence>
<dbReference type="InterPro" id="IPR036514">
    <property type="entry name" value="SGNH_hydro_sf"/>
</dbReference>
<keyword evidence="3" id="KW-1185">Reference proteome</keyword>
<dbReference type="Proteomes" id="UP001604002">
    <property type="component" value="Unassembled WGS sequence"/>
</dbReference>